<accession>A0AAE5V620</accession>
<name>A0AAE5V620_STAEP</name>
<keyword evidence="1" id="KW-0472">Membrane</keyword>
<feature type="transmembrane region" description="Helical" evidence="1">
    <location>
        <begin position="20"/>
        <end position="40"/>
    </location>
</feature>
<evidence type="ECO:0000313" key="3">
    <source>
        <dbReference type="Proteomes" id="UP000228502"/>
    </source>
</evidence>
<dbReference type="EMBL" id="PEJG01000048">
    <property type="protein sequence ID" value="PIH09092.1"/>
    <property type="molecule type" value="Genomic_DNA"/>
</dbReference>
<dbReference type="InterPro" id="IPR005602">
    <property type="entry name" value="DUF334"/>
</dbReference>
<gene>
    <name evidence="2" type="ORF">CTJ08_12885</name>
</gene>
<reference evidence="2 3" key="1">
    <citation type="submission" date="2017-10" db="EMBL/GenBank/DDBJ databases">
        <title>genome sequences of Staph epi in chlorhexidine trial.</title>
        <authorList>
            <person name="Greninger A.L."/>
            <person name="Addetia A."/>
            <person name="Qin X."/>
            <person name="Zerr D."/>
        </authorList>
    </citation>
    <scope>NUCLEOTIDE SEQUENCE [LARGE SCALE GENOMIC DNA]</scope>
    <source>
        <strain evidence="2 3">SCH-17</strain>
    </source>
</reference>
<keyword evidence="1" id="KW-0812">Transmembrane</keyword>
<feature type="transmembrane region" description="Helical" evidence="1">
    <location>
        <begin position="69"/>
        <end position="93"/>
    </location>
</feature>
<dbReference type="AlphaFoldDB" id="A0AAE5V620"/>
<organism evidence="2 3">
    <name type="scientific">Staphylococcus epidermidis</name>
    <dbReference type="NCBI Taxonomy" id="1282"/>
    <lineage>
        <taxon>Bacteria</taxon>
        <taxon>Bacillati</taxon>
        <taxon>Bacillota</taxon>
        <taxon>Bacilli</taxon>
        <taxon>Bacillales</taxon>
        <taxon>Staphylococcaceae</taxon>
        <taxon>Staphylococcus</taxon>
    </lineage>
</organism>
<comment type="caution">
    <text evidence="2">The sequence shown here is derived from an EMBL/GenBank/DDBJ whole genome shotgun (WGS) entry which is preliminary data.</text>
</comment>
<dbReference type="Proteomes" id="UP000228502">
    <property type="component" value="Unassembled WGS sequence"/>
</dbReference>
<evidence type="ECO:0000256" key="1">
    <source>
        <dbReference type="SAM" id="Phobius"/>
    </source>
</evidence>
<proteinExistence type="predicted"/>
<protein>
    <recommendedName>
        <fullName evidence="4">DUF334 domain-containing protein</fullName>
    </recommendedName>
</protein>
<evidence type="ECO:0000313" key="2">
    <source>
        <dbReference type="EMBL" id="PIH09092.1"/>
    </source>
</evidence>
<sequence>MLREVRASHEHYQKRQKQLFTGIGSMLLVFMLFALIMTIGSDFMSFLHVDILQKAIASKIKASEGFMTFVWYIAYGLPYIFAIGLFISLYEWIRARFHD</sequence>
<keyword evidence="1" id="KW-1133">Transmembrane helix</keyword>
<dbReference type="Pfam" id="PF03904">
    <property type="entry name" value="DUF334"/>
    <property type="match status" value="1"/>
</dbReference>
<evidence type="ECO:0008006" key="4">
    <source>
        <dbReference type="Google" id="ProtNLM"/>
    </source>
</evidence>